<evidence type="ECO:0000256" key="4">
    <source>
        <dbReference type="SAM" id="MobiDB-lite"/>
    </source>
</evidence>
<reference evidence="6 7" key="1">
    <citation type="submission" date="2022-04" db="EMBL/GenBank/DDBJ databases">
        <title>Pseudomonas knackmussii B09-2.</title>
        <authorList>
            <person name="Deng Y."/>
        </authorList>
    </citation>
    <scope>NUCLEOTIDE SEQUENCE [LARGE SCALE GENOMIC DNA]</scope>
    <source>
        <strain evidence="6 7">B09-2</strain>
    </source>
</reference>
<evidence type="ECO:0000313" key="6">
    <source>
        <dbReference type="EMBL" id="UPQ83934.1"/>
    </source>
</evidence>
<dbReference type="InterPro" id="IPR006665">
    <property type="entry name" value="OmpA-like"/>
</dbReference>
<comment type="subcellular location">
    <subcellularLocation>
        <location evidence="1">Membrane</location>
    </subcellularLocation>
</comment>
<keyword evidence="7" id="KW-1185">Reference proteome</keyword>
<dbReference type="PANTHER" id="PTHR30329:SF21">
    <property type="entry name" value="LIPOPROTEIN YIAD-RELATED"/>
    <property type="match status" value="1"/>
</dbReference>
<feature type="compositionally biased region" description="Low complexity" evidence="4">
    <location>
        <begin position="170"/>
        <end position="184"/>
    </location>
</feature>
<evidence type="ECO:0000256" key="3">
    <source>
        <dbReference type="PROSITE-ProRule" id="PRU00473"/>
    </source>
</evidence>
<name>A0ABY4KSU1_9PSED</name>
<dbReference type="PROSITE" id="PS51123">
    <property type="entry name" value="OMPA_2"/>
    <property type="match status" value="1"/>
</dbReference>
<protein>
    <submittedName>
        <fullName evidence="6">OmpA family protein</fullName>
    </submittedName>
</protein>
<organism evidence="6 7">
    <name type="scientific">Pseudomonas knackmussii</name>
    <dbReference type="NCBI Taxonomy" id="65741"/>
    <lineage>
        <taxon>Bacteria</taxon>
        <taxon>Pseudomonadati</taxon>
        <taxon>Pseudomonadota</taxon>
        <taxon>Gammaproteobacteria</taxon>
        <taxon>Pseudomonadales</taxon>
        <taxon>Pseudomonadaceae</taxon>
        <taxon>Pseudomonas</taxon>
    </lineage>
</organism>
<dbReference type="InterPro" id="IPR006690">
    <property type="entry name" value="OMPA-like_CS"/>
</dbReference>
<evidence type="ECO:0000256" key="1">
    <source>
        <dbReference type="ARBA" id="ARBA00004370"/>
    </source>
</evidence>
<feature type="domain" description="OmpA-like" evidence="5">
    <location>
        <begin position="12"/>
        <end position="136"/>
    </location>
</feature>
<feature type="region of interest" description="Disordered" evidence="4">
    <location>
        <begin position="162"/>
        <end position="209"/>
    </location>
</feature>
<evidence type="ECO:0000313" key="7">
    <source>
        <dbReference type="Proteomes" id="UP000831189"/>
    </source>
</evidence>
<evidence type="ECO:0000256" key="2">
    <source>
        <dbReference type="ARBA" id="ARBA00023136"/>
    </source>
</evidence>
<dbReference type="PANTHER" id="PTHR30329">
    <property type="entry name" value="STATOR ELEMENT OF FLAGELLAR MOTOR COMPLEX"/>
    <property type="match status" value="1"/>
</dbReference>
<dbReference type="SUPFAM" id="SSF103088">
    <property type="entry name" value="OmpA-like"/>
    <property type="match status" value="1"/>
</dbReference>
<dbReference type="PROSITE" id="PS01068">
    <property type="entry name" value="OMPA_1"/>
    <property type="match status" value="1"/>
</dbReference>
<dbReference type="CDD" id="cd07185">
    <property type="entry name" value="OmpA_C-like"/>
    <property type="match status" value="1"/>
</dbReference>
<sequence length="414" mass="43802">MADAISGKTQAVGIEAQVQVQEMFPSGSSTLTSEGYRKLNILAQEFARDRAALQPGKPSKKLLVVGHTDSSGGAELNRRLSEQRAKTVADMMAAIGVPRQDIFFQGAGSSRPVADNTTIEGRMQNRRVEIVEVENEVVLAQRIRDERANAKYLAHGTALESKVKTKKVANKPSAPSKPAHAATSRPKVPSSTPTEPAEPVTSKKTPSLPATPAEAFVVQLEGKGGIDFGGLPVTSTVSQMSAGILPKSSTFSLISAAHADAPVTSCVGDLPRVEGEVKSLETGAALKDYSTTDFLPGLNGGVWASKINGHVASVGPVAVLRDTGQAAGAPNMQFTSNFATVNKRDSALFKSVANTYEGETQILFRVFALDQKNTPVSCMDIVFDKRAGSAVAGEIYYPNKGDAYVAQFKPQKRG</sequence>
<gene>
    <name evidence="6" type="ORF">M0M42_05880</name>
</gene>
<dbReference type="EMBL" id="CP096208">
    <property type="protein sequence ID" value="UPQ83934.1"/>
    <property type="molecule type" value="Genomic_DNA"/>
</dbReference>
<dbReference type="Pfam" id="PF00691">
    <property type="entry name" value="OmpA"/>
    <property type="match status" value="1"/>
</dbReference>
<accession>A0ABY4KSU1</accession>
<keyword evidence="2 3" id="KW-0472">Membrane</keyword>
<evidence type="ECO:0000259" key="5">
    <source>
        <dbReference type="PROSITE" id="PS51123"/>
    </source>
</evidence>
<dbReference type="PRINTS" id="PR01023">
    <property type="entry name" value="NAFLGMOTY"/>
</dbReference>
<dbReference type="Gene3D" id="3.30.1330.60">
    <property type="entry name" value="OmpA-like domain"/>
    <property type="match status" value="1"/>
</dbReference>
<dbReference type="InterPro" id="IPR050330">
    <property type="entry name" value="Bact_OuterMem_StrucFunc"/>
</dbReference>
<dbReference type="InterPro" id="IPR036737">
    <property type="entry name" value="OmpA-like_sf"/>
</dbReference>
<dbReference type="Proteomes" id="UP000831189">
    <property type="component" value="Chromosome"/>
</dbReference>
<proteinExistence type="predicted"/>